<keyword evidence="2" id="KW-0503">Monooxygenase</keyword>
<evidence type="ECO:0000313" key="3">
    <source>
        <dbReference type="Proteomes" id="UP000664122"/>
    </source>
</evidence>
<keyword evidence="2" id="KW-0560">Oxidoreductase</keyword>
<dbReference type="RefSeq" id="WP_207257304.1">
    <property type="nucleotide sequence ID" value="NZ_JAFMPP010000005.1"/>
</dbReference>
<keyword evidence="3" id="KW-1185">Reference proteome</keyword>
<dbReference type="PANTHER" id="PTHR40624:SF1">
    <property type="entry name" value="BIOSYNTHESIS MONOOXYGENASE, PUTATIVE (AFU_ORTHOLOGUE AFUA_1G12025)-RELATED"/>
    <property type="match status" value="1"/>
</dbReference>
<dbReference type="PROSITE" id="PS51725">
    <property type="entry name" value="ABM"/>
    <property type="match status" value="1"/>
</dbReference>
<name>A0A939FYU4_9HYPH</name>
<dbReference type="SUPFAM" id="SSF54909">
    <property type="entry name" value="Dimeric alpha+beta barrel"/>
    <property type="match status" value="1"/>
</dbReference>
<dbReference type="AlphaFoldDB" id="A0A939FYU4"/>
<dbReference type="InterPro" id="IPR007138">
    <property type="entry name" value="ABM_dom"/>
</dbReference>
<reference evidence="2" key="1">
    <citation type="submission" date="2021-03" db="EMBL/GenBank/DDBJ databases">
        <title>Whole genome sequence of Jiella sp. CQZ9-1.</title>
        <authorList>
            <person name="Tuo L."/>
        </authorList>
    </citation>
    <scope>NUCLEOTIDE SEQUENCE</scope>
    <source>
        <strain evidence="2">CQZ9-1</strain>
    </source>
</reference>
<proteinExistence type="predicted"/>
<feature type="domain" description="ABM" evidence="1">
    <location>
        <begin position="2"/>
        <end position="91"/>
    </location>
</feature>
<dbReference type="Pfam" id="PF03992">
    <property type="entry name" value="ABM"/>
    <property type="match status" value="1"/>
</dbReference>
<dbReference type="GO" id="GO:0004497">
    <property type="term" value="F:monooxygenase activity"/>
    <property type="evidence" value="ECO:0007669"/>
    <property type="project" value="UniProtKB-KW"/>
</dbReference>
<evidence type="ECO:0000259" key="1">
    <source>
        <dbReference type="PROSITE" id="PS51725"/>
    </source>
</evidence>
<organism evidence="2 3">
    <name type="scientific">Jiella flava</name>
    <dbReference type="NCBI Taxonomy" id="2816857"/>
    <lineage>
        <taxon>Bacteria</taxon>
        <taxon>Pseudomonadati</taxon>
        <taxon>Pseudomonadota</taxon>
        <taxon>Alphaproteobacteria</taxon>
        <taxon>Hyphomicrobiales</taxon>
        <taxon>Aurantimonadaceae</taxon>
        <taxon>Jiella</taxon>
    </lineage>
</organism>
<gene>
    <name evidence="2" type="ORF">J1C48_08020</name>
</gene>
<comment type="caution">
    <text evidence="2">The sequence shown here is derived from an EMBL/GenBank/DDBJ whole genome shotgun (WGS) entry which is preliminary data.</text>
</comment>
<protein>
    <submittedName>
        <fullName evidence="2">Antibiotic biosynthesis monooxygenase</fullName>
    </submittedName>
</protein>
<dbReference type="Gene3D" id="3.30.70.100">
    <property type="match status" value="1"/>
</dbReference>
<dbReference type="EMBL" id="JAFMPP010000005">
    <property type="protein sequence ID" value="MBO0662518.1"/>
    <property type="molecule type" value="Genomic_DNA"/>
</dbReference>
<dbReference type="InterPro" id="IPR011008">
    <property type="entry name" value="Dimeric_a/b-barrel"/>
</dbReference>
<dbReference type="Proteomes" id="UP000664122">
    <property type="component" value="Unassembled WGS sequence"/>
</dbReference>
<accession>A0A939FYU4</accession>
<dbReference type="PANTHER" id="PTHR40624">
    <property type="entry name" value="BIOSYNTHESIS MONOOXYGENASE, PUTATIVE (AFU_ORTHOLOGUE AFUA_1G12025)-RELATED"/>
    <property type="match status" value="1"/>
</dbReference>
<evidence type="ECO:0000313" key="2">
    <source>
        <dbReference type="EMBL" id="MBO0662518.1"/>
    </source>
</evidence>
<sequence length="100" mass="10744">MITITAVITAKPGKEGVMADALLSVADHVRAAEPDTIDFFVAQDRDDPCRFTTYERFTDEAAMDRHNGSAAVADFFAIAKPILSGEVVLVTADELSAKRG</sequence>